<protein>
    <submittedName>
        <fullName evidence="1">YqzE-like protein</fullName>
    </submittedName>
</protein>
<dbReference type="Pfam" id="PF14038">
    <property type="entry name" value="YqzE"/>
    <property type="match status" value="1"/>
</dbReference>
<dbReference type="RefSeq" id="WP_131924092.1">
    <property type="nucleotide sequence ID" value="NZ_SMAG01000003.1"/>
</dbReference>
<gene>
    <name evidence="1" type="ORF">EDD58_103117</name>
</gene>
<evidence type="ECO:0000313" key="1">
    <source>
        <dbReference type="EMBL" id="TCS94701.1"/>
    </source>
</evidence>
<dbReference type="OrthoDB" id="2691835at2"/>
<dbReference type="EMBL" id="SMAG01000003">
    <property type="protein sequence ID" value="TCS94701.1"/>
    <property type="molecule type" value="Genomic_DNA"/>
</dbReference>
<dbReference type="Proteomes" id="UP000294937">
    <property type="component" value="Unassembled WGS sequence"/>
</dbReference>
<reference evidence="1 2" key="1">
    <citation type="submission" date="2019-03" db="EMBL/GenBank/DDBJ databases">
        <title>Genomic Encyclopedia of Type Strains, Phase IV (KMG-IV): sequencing the most valuable type-strain genomes for metagenomic binning, comparative biology and taxonomic classification.</title>
        <authorList>
            <person name="Goeker M."/>
        </authorList>
    </citation>
    <scope>NUCLEOTIDE SEQUENCE [LARGE SCALE GENOMIC DNA]</scope>
    <source>
        <strain evidence="1 2">DSM 45707</strain>
    </source>
</reference>
<organism evidence="1 2">
    <name type="scientific">Hazenella coriacea</name>
    <dbReference type="NCBI Taxonomy" id="1179467"/>
    <lineage>
        <taxon>Bacteria</taxon>
        <taxon>Bacillati</taxon>
        <taxon>Bacillota</taxon>
        <taxon>Bacilli</taxon>
        <taxon>Bacillales</taxon>
        <taxon>Thermoactinomycetaceae</taxon>
        <taxon>Hazenella</taxon>
    </lineage>
</organism>
<comment type="caution">
    <text evidence="1">The sequence shown here is derived from an EMBL/GenBank/DDBJ whole genome shotgun (WGS) entry which is preliminary data.</text>
</comment>
<proteinExistence type="predicted"/>
<name>A0A4R3L4J6_9BACL</name>
<dbReference type="InterPro" id="IPR025622">
    <property type="entry name" value="YqzE"/>
</dbReference>
<evidence type="ECO:0000313" key="2">
    <source>
        <dbReference type="Proteomes" id="UP000294937"/>
    </source>
</evidence>
<dbReference type="AlphaFoldDB" id="A0A4R3L4J6"/>
<accession>A0A4R3L4J6</accession>
<keyword evidence="2" id="KW-1185">Reference proteome</keyword>
<sequence>MSFRDWFTYLLERMVWFMETPRTERKAIKKSNREAWSTRWFGMIPFSMKMYVDKQKSRLQRGRFTEK</sequence>